<proteinExistence type="predicted"/>
<dbReference type="InterPro" id="IPR002347">
    <property type="entry name" value="SDR_fam"/>
</dbReference>
<name>A0A239AK68_9ACTN</name>
<organism evidence="1 2">
    <name type="scientific">Blastococcus mobilis</name>
    <dbReference type="NCBI Taxonomy" id="1938746"/>
    <lineage>
        <taxon>Bacteria</taxon>
        <taxon>Bacillati</taxon>
        <taxon>Actinomycetota</taxon>
        <taxon>Actinomycetes</taxon>
        <taxon>Geodermatophilales</taxon>
        <taxon>Geodermatophilaceae</taxon>
        <taxon>Blastococcus</taxon>
    </lineage>
</organism>
<accession>A0A239AK68</accession>
<dbReference type="PANTHER" id="PTHR43975">
    <property type="entry name" value="ZGC:101858"/>
    <property type="match status" value="1"/>
</dbReference>
<keyword evidence="2" id="KW-1185">Reference proteome</keyword>
<dbReference type="AlphaFoldDB" id="A0A239AK68"/>
<dbReference type="RefSeq" id="WP_089338962.1">
    <property type="nucleotide sequence ID" value="NZ_FZNO01000047.1"/>
</dbReference>
<dbReference type="Pfam" id="PF13561">
    <property type="entry name" value="adh_short_C2"/>
    <property type="match status" value="1"/>
</dbReference>
<dbReference type="NCBIfam" id="NF009092">
    <property type="entry name" value="PRK12428.1"/>
    <property type="match status" value="1"/>
</dbReference>
<dbReference type="EMBL" id="FZNO01000047">
    <property type="protein sequence ID" value="SNR95771.1"/>
    <property type="molecule type" value="Genomic_DNA"/>
</dbReference>
<protein>
    <submittedName>
        <fullName evidence="1">NAD(P)-dependent dehydrogenase, short-chain alcohol dehydrogenase family</fullName>
    </submittedName>
</protein>
<evidence type="ECO:0000313" key="2">
    <source>
        <dbReference type="Proteomes" id="UP000198403"/>
    </source>
</evidence>
<dbReference type="SUPFAM" id="SSF51735">
    <property type="entry name" value="NAD(P)-binding Rossmann-fold domains"/>
    <property type="match status" value="1"/>
</dbReference>
<dbReference type="OrthoDB" id="9803333at2"/>
<dbReference type="Gene3D" id="3.40.50.720">
    <property type="entry name" value="NAD(P)-binding Rossmann-like Domain"/>
    <property type="match status" value="1"/>
</dbReference>
<dbReference type="Proteomes" id="UP000198403">
    <property type="component" value="Unassembled WGS sequence"/>
</dbReference>
<dbReference type="PANTHER" id="PTHR43975:SF2">
    <property type="entry name" value="EG:BACR7A4.14 PROTEIN-RELATED"/>
    <property type="match status" value="1"/>
</dbReference>
<reference evidence="1 2" key="1">
    <citation type="submission" date="2017-06" db="EMBL/GenBank/DDBJ databases">
        <authorList>
            <person name="Kim H.J."/>
            <person name="Triplett B.A."/>
        </authorList>
    </citation>
    <scope>NUCLEOTIDE SEQUENCE [LARGE SCALE GENOMIC DNA]</scope>
    <source>
        <strain evidence="1 2">DSM 44272</strain>
    </source>
</reference>
<evidence type="ECO:0000313" key="1">
    <source>
        <dbReference type="EMBL" id="SNR95771.1"/>
    </source>
</evidence>
<dbReference type="PRINTS" id="PR00081">
    <property type="entry name" value="GDHRDH"/>
</dbReference>
<gene>
    <name evidence="1" type="ORF">SAMN06272737_1473</name>
</gene>
<sequence length="267" mass="27744">MTLPLVVTGISSGIGERTAALLRERGARVIGVDRNPPPSDLEGFVQADLGTPDGVAAAVRSVSDLAGGPLAAVVNVAGVPGTAPWRTVISVNVLGLRDLTEGLAAQITEGGAVVHLASSVAEGWRENLPAICRIALAKDWRTALDDVAAEPDLVGNAYRFSKECVRFLTERGAAGLLDRSIRVVSVSPGPVETPILEDFKSDHGREKVEAAARAVGRFGRPEDVASVIAFLLEPAASWINGTDIRVDGGLGAYRAHSAEPAAIPHGD</sequence>
<dbReference type="Pfam" id="PF00106">
    <property type="entry name" value="adh_short"/>
    <property type="match status" value="1"/>
</dbReference>
<dbReference type="InterPro" id="IPR036291">
    <property type="entry name" value="NAD(P)-bd_dom_sf"/>
</dbReference>